<sequence length="253" mass="27758">MNDPFQLILDDRPHNDVLHAAAAASKFEIDTYAGNVSQTSIAAIGDYALKVCRTSGVQAALMNGGMLELFAAVSHEEESPEVYDELVDRIGIGPTQAYRCRAVWREFGKTLIDTPEIRGLFVAEALKILSGRSSSRAARQEAIELARQGTEINIKVANMLQSKHAAPSDDAAAEVQPQRVARSNGSKLKKLFDKTVGEFWTFTGRVVQIVLEPTAQNTRADRHAVIEDLQAAIERLQQEIIDESQTTAETTHV</sequence>
<evidence type="ECO:0000313" key="3">
    <source>
        <dbReference type="Proteomes" id="UP000318538"/>
    </source>
</evidence>
<evidence type="ECO:0000256" key="1">
    <source>
        <dbReference type="SAM" id="Coils"/>
    </source>
</evidence>
<gene>
    <name evidence="2" type="ORF">K227x_59140</name>
</gene>
<dbReference type="RefSeq" id="WP_145175505.1">
    <property type="nucleotide sequence ID" value="NZ_CP036525.1"/>
</dbReference>
<dbReference type="AlphaFoldDB" id="A0A517NK18"/>
<protein>
    <submittedName>
        <fullName evidence="2">Uncharacterized protein</fullName>
    </submittedName>
</protein>
<dbReference type="KEGG" id="rlc:K227x_59140"/>
<reference evidence="2 3" key="1">
    <citation type="submission" date="2019-02" db="EMBL/GenBank/DDBJ databases">
        <title>Deep-cultivation of Planctomycetes and their phenomic and genomic characterization uncovers novel biology.</title>
        <authorList>
            <person name="Wiegand S."/>
            <person name="Jogler M."/>
            <person name="Boedeker C."/>
            <person name="Pinto D."/>
            <person name="Vollmers J."/>
            <person name="Rivas-Marin E."/>
            <person name="Kohn T."/>
            <person name="Peeters S.H."/>
            <person name="Heuer A."/>
            <person name="Rast P."/>
            <person name="Oberbeckmann S."/>
            <person name="Bunk B."/>
            <person name="Jeske O."/>
            <person name="Meyerdierks A."/>
            <person name="Storesund J.E."/>
            <person name="Kallscheuer N."/>
            <person name="Luecker S."/>
            <person name="Lage O.M."/>
            <person name="Pohl T."/>
            <person name="Merkel B.J."/>
            <person name="Hornburger P."/>
            <person name="Mueller R.-W."/>
            <person name="Bruemmer F."/>
            <person name="Labrenz M."/>
            <person name="Spormann A.M."/>
            <person name="Op den Camp H."/>
            <person name="Overmann J."/>
            <person name="Amann R."/>
            <person name="Jetten M.S.M."/>
            <person name="Mascher T."/>
            <person name="Medema M.H."/>
            <person name="Devos D.P."/>
            <person name="Kaster A.-K."/>
            <person name="Ovreas L."/>
            <person name="Rohde M."/>
            <person name="Galperin M.Y."/>
            <person name="Jogler C."/>
        </authorList>
    </citation>
    <scope>NUCLEOTIDE SEQUENCE [LARGE SCALE GENOMIC DNA]</scope>
    <source>
        <strain evidence="2 3">K22_7</strain>
    </source>
</reference>
<accession>A0A517NK18</accession>
<dbReference type="Proteomes" id="UP000318538">
    <property type="component" value="Chromosome"/>
</dbReference>
<dbReference type="EMBL" id="CP036525">
    <property type="protein sequence ID" value="QDT07487.1"/>
    <property type="molecule type" value="Genomic_DNA"/>
</dbReference>
<proteinExistence type="predicted"/>
<dbReference type="OrthoDB" id="283449at2"/>
<keyword evidence="3" id="KW-1185">Reference proteome</keyword>
<feature type="coiled-coil region" evidence="1">
    <location>
        <begin position="219"/>
        <end position="246"/>
    </location>
</feature>
<evidence type="ECO:0000313" key="2">
    <source>
        <dbReference type="EMBL" id="QDT07487.1"/>
    </source>
</evidence>
<keyword evidence="1" id="KW-0175">Coiled coil</keyword>
<organism evidence="2 3">
    <name type="scientific">Rubripirellula lacrimiformis</name>
    <dbReference type="NCBI Taxonomy" id="1930273"/>
    <lineage>
        <taxon>Bacteria</taxon>
        <taxon>Pseudomonadati</taxon>
        <taxon>Planctomycetota</taxon>
        <taxon>Planctomycetia</taxon>
        <taxon>Pirellulales</taxon>
        <taxon>Pirellulaceae</taxon>
        <taxon>Rubripirellula</taxon>
    </lineage>
</organism>
<name>A0A517NK18_9BACT</name>